<evidence type="ECO:0000313" key="3">
    <source>
        <dbReference type="Proteomes" id="UP000242320"/>
    </source>
</evidence>
<dbReference type="RefSeq" id="WP_085288003.1">
    <property type="nucleotide sequence ID" value="NZ_NCXM01000001.1"/>
</dbReference>
<dbReference type="EMBL" id="NCXM01000001">
    <property type="protein sequence ID" value="OSC32295.1"/>
    <property type="molecule type" value="Genomic_DNA"/>
</dbReference>
<evidence type="ECO:0000313" key="2">
    <source>
        <dbReference type="EMBL" id="OSC32295.1"/>
    </source>
</evidence>
<comment type="caution">
    <text evidence="2">The sequence shown here is derived from an EMBL/GenBank/DDBJ whole genome shotgun (WGS) entry which is preliminary data.</text>
</comment>
<organism evidence="2 3">
    <name type="scientific">Mycolicibacterium vulneris</name>
    <dbReference type="NCBI Taxonomy" id="547163"/>
    <lineage>
        <taxon>Bacteria</taxon>
        <taxon>Bacillati</taxon>
        <taxon>Actinomycetota</taxon>
        <taxon>Actinomycetes</taxon>
        <taxon>Mycobacteriales</taxon>
        <taxon>Mycobacteriaceae</taxon>
        <taxon>Mycolicibacterium</taxon>
    </lineage>
</organism>
<reference evidence="2 3" key="1">
    <citation type="submission" date="2017-04" db="EMBL/GenBank/DDBJ databases">
        <title>The new phylogeny of genus Mycobacterium.</title>
        <authorList>
            <person name="Tortoli E."/>
            <person name="Trovato A."/>
            <person name="Cirillo D.M."/>
        </authorList>
    </citation>
    <scope>NUCLEOTIDE SEQUENCE [LARGE SCALE GENOMIC DNA]</scope>
    <source>
        <strain evidence="2 3">DSM 45247</strain>
    </source>
</reference>
<feature type="domain" description="DUF6602" evidence="1">
    <location>
        <begin position="32"/>
        <end position="129"/>
    </location>
</feature>
<dbReference type="Pfam" id="PF20247">
    <property type="entry name" value="DUF6602"/>
    <property type="match status" value="1"/>
</dbReference>
<sequence length="315" mass="35728">MIHEHHEWLADVNESIVESYEREQEQARQRGRVQETGHGVESRWDEVLSDWLPPQYEVEKRKYLLLETEDGPPQTKETDLVVFHPHYPEKLRKKHHVLASGVAAAFSVRRTIRRDDVQEAFEDAITLRRGMKVREGTLKAHLIPPVFFGLLGESHDWKAPDSTPKENIKAITNEFDRDLVKSPREGLDLLCIADLGTWSRTTAVLPQRFMAAQAWPEDVRIAFTGSTEIESLVLSGMRHDYEQTNLSPLTNLIGSLWGMLAINDPALKPLAHGLRITKTVDASGNLNMGSGPYKLADVATPKIADGYRNHEPWSF</sequence>
<dbReference type="InterPro" id="IPR046537">
    <property type="entry name" value="DUF6602"/>
</dbReference>
<keyword evidence="3" id="KW-1185">Reference proteome</keyword>
<name>A0A1X2LED5_9MYCO</name>
<dbReference type="Proteomes" id="UP000242320">
    <property type="component" value="Unassembled WGS sequence"/>
</dbReference>
<accession>A0A1X2LED5</accession>
<dbReference type="AlphaFoldDB" id="A0A1X2LED5"/>
<dbReference type="OrthoDB" id="8264568at2"/>
<evidence type="ECO:0000259" key="1">
    <source>
        <dbReference type="Pfam" id="PF20247"/>
    </source>
</evidence>
<gene>
    <name evidence="2" type="ORF">B8W69_00420</name>
</gene>
<protein>
    <recommendedName>
        <fullName evidence="1">DUF6602 domain-containing protein</fullName>
    </recommendedName>
</protein>
<proteinExistence type="predicted"/>